<dbReference type="SUPFAM" id="SSF52047">
    <property type="entry name" value="RNI-like"/>
    <property type="match status" value="1"/>
</dbReference>
<dbReference type="Proteomes" id="UP000439903">
    <property type="component" value="Unassembled WGS sequence"/>
</dbReference>
<protein>
    <submittedName>
        <fullName evidence="2">F-box domain-containing protein</fullName>
    </submittedName>
</protein>
<evidence type="ECO:0000313" key="2">
    <source>
        <dbReference type="EMBL" id="KAF0523427.1"/>
    </source>
</evidence>
<feature type="domain" description="F-box" evidence="1">
    <location>
        <begin position="1"/>
        <end position="44"/>
    </location>
</feature>
<dbReference type="AlphaFoldDB" id="A0A8H4AQP5"/>
<dbReference type="SUPFAM" id="SSF81383">
    <property type="entry name" value="F-box domain"/>
    <property type="match status" value="1"/>
</dbReference>
<dbReference type="Gene3D" id="3.80.10.10">
    <property type="entry name" value="Ribonuclease Inhibitor"/>
    <property type="match status" value="1"/>
</dbReference>
<dbReference type="EMBL" id="WTPW01000323">
    <property type="protein sequence ID" value="KAF0523427.1"/>
    <property type="molecule type" value="Genomic_DNA"/>
</dbReference>
<dbReference type="PROSITE" id="PS50181">
    <property type="entry name" value="FBOX"/>
    <property type="match status" value="1"/>
</dbReference>
<accession>A0A8H4AQP5</accession>
<dbReference type="InterPro" id="IPR036047">
    <property type="entry name" value="F-box-like_dom_sf"/>
</dbReference>
<proteinExistence type="predicted"/>
<dbReference type="InterPro" id="IPR001810">
    <property type="entry name" value="F-box_dom"/>
</dbReference>
<reference evidence="2 3" key="1">
    <citation type="journal article" date="2019" name="Environ. Microbiol.">
        <title>At the nexus of three kingdoms: the genome of the mycorrhizal fungus Gigaspora margarita provides insights into plant, endobacterial and fungal interactions.</title>
        <authorList>
            <person name="Venice F."/>
            <person name="Ghignone S."/>
            <person name="Salvioli di Fossalunga A."/>
            <person name="Amselem J."/>
            <person name="Novero M."/>
            <person name="Xianan X."/>
            <person name="Sedzielewska Toro K."/>
            <person name="Morin E."/>
            <person name="Lipzen A."/>
            <person name="Grigoriev I.V."/>
            <person name="Henrissat B."/>
            <person name="Martin F.M."/>
            <person name="Bonfante P."/>
        </authorList>
    </citation>
    <scope>NUCLEOTIDE SEQUENCE [LARGE SCALE GENOMIC DNA]</scope>
    <source>
        <strain evidence="2 3">BEG34</strain>
    </source>
</reference>
<dbReference type="InterPro" id="IPR032675">
    <property type="entry name" value="LRR_dom_sf"/>
</dbReference>
<dbReference type="OrthoDB" id="10257471at2759"/>
<dbReference type="Pfam" id="PF12937">
    <property type="entry name" value="F-box-like"/>
    <property type="match status" value="1"/>
</dbReference>
<organism evidence="2 3">
    <name type="scientific">Gigaspora margarita</name>
    <dbReference type="NCBI Taxonomy" id="4874"/>
    <lineage>
        <taxon>Eukaryota</taxon>
        <taxon>Fungi</taxon>
        <taxon>Fungi incertae sedis</taxon>
        <taxon>Mucoromycota</taxon>
        <taxon>Glomeromycotina</taxon>
        <taxon>Glomeromycetes</taxon>
        <taxon>Diversisporales</taxon>
        <taxon>Gigasporaceae</taxon>
        <taxon>Gigaspora</taxon>
    </lineage>
</organism>
<keyword evidence="3" id="KW-1185">Reference proteome</keyword>
<gene>
    <name evidence="2" type="ORF">F8M41_015423</name>
</gene>
<evidence type="ECO:0000313" key="3">
    <source>
        <dbReference type="Proteomes" id="UP000439903"/>
    </source>
</evidence>
<sequence>MIEKLPDECLLEIFNNLQEGSLFSCLLVNRHWCIINVPLLWKTAGNYLNKRSLIETCLLSLNTEEQSLISSQVILPNHPKPSFEYTNFITSISDRLNVGIVDWFNYYNRTVDDGDNVLRHAIRCSLITMFLRTSKNLIYLKINGAIYEQIIKDLSRNNTIMILELHNSNLNSKGAKVLQDAIIQNTALTYLNLYNFTEATEDLCNSVADALLEMILMMKEEKH</sequence>
<evidence type="ECO:0000259" key="1">
    <source>
        <dbReference type="PROSITE" id="PS50181"/>
    </source>
</evidence>
<comment type="caution">
    <text evidence="2">The sequence shown here is derived from an EMBL/GenBank/DDBJ whole genome shotgun (WGS) entry which is preliminary data.</text>
</comment>
<name>A0A8H4AQP5_GIGMA</name>
<dbReference type="Gene3D" id="1.20.1280.50">
    <property type="match status" value="1"/>
</dbReference>